<keyword evidence="1" id="KW-1133">Transmembrane helix</keyword>
<feature type="transmembrane region" description="Helical" evidence="1">
    <location>
        <begin position="68"/>
        <end position="92"/>
    </location>
</feature>
<dbReference type="Pfam" id="PF09578">
    <property type="entry name" value="Spore_YabQ"/>
    <property type="match status" value="1"/>
</dbReference>
<keyword evidence="3" id="KW-1185">Reference proteome</keyword>
<proteinExistence type="predicted"/>
<protein>
    <submittedName>
        <fullName evidence="2">Spore cortex biosynthesis protein YabQ</fullName>
    </submittedName>
</protein>
<feature type="transmembrane region" description="Helical" evidence="1">
    <location>
        <begin position="131"/>
        <end position="151"/>
    </location>
</feature>
<comment type="caution">
    <text evidence="2">The sequence shown here is derived from an EMBL/GenBank/DDBJ whole genome shotgun (WGS) entry which is preliminary data.</text>
</comment>
<feature type="transmembrane region" description="Helical" evidence="1">
    <location>
        <begin position="39"/>
        <end position="62"/>
    </location>
</feature>
<organism evidence="2 3">
    <name type="scientific">Cohnella silvisoli</name>
    <dbReference type="NCBI Taxonomy" id="2873699"/>
    <lineage>
        <taxon>Bacteria</taxon>
        <taxon>Bacillati</taxon>
        <taxon>Bacillota</taxon>
        <taxon>Bacilli</taxon>
        <taxon>Bacillales</taxon>
        <taxon>Paenibacillaceae</taxon>
        <taxon>Cohnella</taxon>
    </lineage>
</organism>
<feature type="transmembrane region" description="Helical" evidence="1">
    <location>
        <begin position="6"/>
        <end position="27"/>
    </location>
</feature>
<dbReference type="NCBIfam" id="TIGR02893">
    <property type="entry name" value="spore_yabQ"/>
    <property type="match status" value="1"/>
</dbReference>
<accession>A0ABV1L3N9</accession>
<reference evidence="2 3" key="1">
    <citation type="journal article" date="2023" name="Genome Announc.">
        <title>Pan-Genome Analyses of the Genus Cohnella and Proposal of the Novel Species Cohnella silvisoli sp. nov., Isolated from Forest Soil.</title>
        <authorList>
            <person name="Wang C."/>
            <person name="Mao L."/>
            <person name="Bao G."/>
            <person name="Zhu H."/>
        </authorList>
    </citation>
    <scope>NUCLEOTIDE SEQUENCE [LARGE SCALE GENOMIC DNA]</scope>
    <source>
        <strain evidence="2 3">NL03-T5-1</strain>
    </source>
</reference>
<feature type="transmembrane region" description="Helical" evidence="1">
    <location>
        <begin position="104"/>
        <end position="125"/>
    </location>
</feature>
<keyword evidence="1" id="KW-0812">Transmembrane</keyword>
<gene>
    <name evidence="2" type="primary">yabQ</name>
    <name evidence="2" type="ORF">QJS35_31820</name>
</gene>
<evidence type="ECO:0000313" key="3">
    <source>
        <dbReference type="Proteomes" id="UP001493487"/>
    </source>
</evidence>
<sequence length="197" mass="22557">MNAAAQWMTIASMMLCGLSMGLVFDVYRVASHRFHVARWLLPALDVVYWAAATLGVFSILLGSNQGEVRMYVFLGLGIGVTGYFGLFSNWVVKLSGKIFDILKAMFNFLWKLVNTIVLTPFLWVVRLLAKLLDILFIITAALVLWIGKLLFKPFSALGRRLWPKLLPIRRKIEPVAKAYIRLREKARQIRDLFKRKP</sequence>
<keyword evidence="1" id="KW-0472">Membrane</keyword>
<dbReference type="EMBL" id="JASKHM010000027">
    <property type="protein sequence ID" value="MEQ4486975.1"/>
    <property type="molecule type" value="Genomic_DNA"/>
</dbReference>
<dbReference type="RefSeq" id="WP_232190048.1">
    <property type="nucleotide sequence ID" value="NZ_JAIOAP010000026.1"/>
</dbReference>
<dbReference type="Proteomes" id="UP001493487">
    <property type="component" value="Unassembled WGS sequence"/>
</dbReference>
<evidence type="ECO:0000313" key="2">
    <source>
        <dbReference type="EMBL" id="MEQ4486975.1"/>
    </source>
</evidence>
<name>A0ABV1L3N9_9BACL</name>
<evidence type="ECO:0000256" key="1">
    <source>
        <dbReference type="SAM" id="Phobius"/>
    </source>
</evidence>
<dbReference type="InterPro" id="IPR019074">
    <property type="entry name" value="YabQ"/>
</dbReference>